<dbReference type="NCBIfam" id="NF000168">
    <property type="entry name" value="ABCF_Msr_all"/>
    <property type="match status" value="1"/>
</dbReference>
<dbReference type="PROSITE" id="PS50893">
    <property type="entry name" value="ABC_TRANSPORTER_2"/>
    <property type="match status" value="2"/>
</dbReference>
<dbReference type="GeneID" id="93646078"/>
<protein>
    <submittedName>
        <fullName evidence="3">ABC transporter family protein</fullName>
    </submittedName>
</protein>
<evidence type="ECO:0000256" key="1">
    <source>
        <dbReference type="SAM" id="Coils"/>
    </source>
</evidence>
<dbReference type="PANTHER" id="PTHR42855:SF2">
    <property type="entry name" value="DRUG RESISTANCE ABC TRANSPORTER,ATP-BINDING PROTEIN"/>
    <property type="match status" value="1"/>
</dbReference>
<dbReference type="InterPro" id="IPR003439">
    <property type="entry name" value="ABC_transporter-like_ATP-bd"/>
</dbReference>
<dbReference type="InterPro" id="IPR032781">
    <property type="entry name" value="ABC_tran_Xtn"/>
</dbReference>
<evidence type="ECO:0000313" key="4">
    <source>
        <dbReference type="Proteomes" id="UP000031829"/>
    </source>
</evidence>
<dbReference type="EMBL" id="CP009919">
    <property type="protein sequence ID" value="AJI20121.1"/>
    <property type="molecule type" value="Genomic_DNA"/>
</dbReference>
<dbReference type="RefSeq" id="WP_034656352.1">
    <property type="nucleotide sequence ID" value="NZ_BCVB01000022.1"/>
</dbReference>
<accession>A0A0B6A984</accession>
<dbReference type="Pfam" id="PF12848">
    <property type="entry name" value="ABC_tran_Xtn"/>
    <property type="match status" value="1"/>
</dbReference>
<proteinExistence type="predicted"/>
<keyword evidence="1" id="KW-0175">Coiled coil</keyword>
<name>A0A0B6A984_PRIM2</name>
<dbReference type="InterPro" id="IPR003593">
    <property type="entry name" value="AAA+_ATPase"/>
</dbReference>
<dbReference type="Pfam" id="PF00005">
    <property type="entry name" value="ABC_tran"/>
    <property type="match status" value="3"/>
</dbReference>
<feature type="coiled-coil region" evidence="1">
    <location>
        <begin position="185"/>
        <end position="223"/>
    </location>
</feature>
<dbReference type="KEGG" id="bmeg:BG04_5997"/>
<dbReference type="InterPro" id="IPR027417">
    <property type="entry name" value="P-loop_NTPase"/>
</dbReference>
<dbReference type="PANTHER" id="PTHR42855">
    <property type="entry name" value="ABC TRANSPORTER ATP-BINDING SUBUNIT"/>
    <property type="match status" value="1"/>
</dbReference>
<dbReference type="Gene3D" id="3.40.50.300">
    <property type="entry name" value="P-loop containing nucleotide triphosphate hydrolases"/>
    <property type="match status" value="3"/>
</dbReference>
<feature type="domain" description="ABC transporter" evidence="2">
    <location>
        <begin position="6"/>
        <end position="196"/>
    </location>
</feature>
<dbReference type="SUPFAM" id="SSF52540">
    <property type="entry name" value="P-loop containing nucleoside triphosphate hydrolases"/>
    <property type="match status" value="2"/>
</dbReference>
<evidence type="ECO:0000313" key="3">
    <source>
        <dbReference type="EMBL" id="AJI20121.1"/>
    </source>
</evidence>
<dbReference type="Proteomes" id="UP000031829">
    <property type="component" value="Plasmid pBMV_1"/>
</dbReference>
<keyword evidence="3" id="KW-0614">Plasmid</keyword>
<organism evidence="3 4">
    <name type="scientific">Priestia megaterium (strain ATCC 14581 / DSM 32 / CCUG 1817 / JCM 2506 / NBRC 15308 / NCIMB 9376 / NCTC 10342 / NRRL B-14308 / VKM B-512 / Ford 19)</name>
    <name type="common">Bacillus megaterium</name>
    <dbReference type="NCBI Taxonomy" id="1348623"/>
    <lineage>
        <taxon>Bacteria</taxon>
        <taxon>Bacillati</taxon>
        <taxon>Bacillota</taxon>
        <taxon>Bacilli</taxon>
        <taxon>Bacillales</taxon>
        <taxon>Bacillaceae</taxon>
        <taxon>Priestia</taxon>
    </lineage>
</organism>
<geneLocation type="plasmid" evidence="3 4">
    <name>pBMV_1</name>
</geneLocation>
<dbReference type="InterPro" id="IPR017871">
    <property type="entry name" value="ABC_transporter-like_CS"/>
</dbReference>
<dbReference type="AlphaFoldDB" id="A0A0B6A984"/>
<sequence length="487" mass="55679">MEKVCIELENIELSFLDQLVLDIPRLTVHQFDRIGIVGKNGVGKSTLLKLMAGQVMPDRGQINCFVDFAYFDQLTTPVDEEVDYELVGKLSIPQTEVDNLSGGEQTRLKLAQLFSTYHEALLIDEPTTHLDLAGTQFFIEELTYYYGALVLVSHDRYVLDNLVTKIWEVEDGFVTEYTGNYSDYLTQKELQRQRQQEQYEKYMKEKTRLIKAAEEKMKKADKITQANGHISKKETKAKANKMFMTKSKETSQKAVQRAAKAIEQRVEQLEAVKAPEKEQSLHFHQPTALKLHNKFPIMANQLTLKAGNKILLKEASFQFQLGSTIAITGNNGSGKTTLLRHILQQGEGITMSPKAVIGSYEQIGYQFEKDETVLAFMKERSDYGESKIRSVLHEMNFTGNDLRKNVRNLSGGEAIRLVLCQLFLGRYNVLVLDEPTNFLDVFCIEALERFLQAYEGTVLLVSHDRMFIDRVADCIYIIEHQQLKFKN</sequence>
<gene>
    <name evidence="3" type="ORF">BG04_5997</name>
</gene>
<dbReference type="GO" id="GO:0005524">
    <property type="term" value="F:ATP binding"/>
    <property type="evidence" value="ECO:0007669"/>
    <property type="project" value="InterPro"/>
</dbReference>
<reference evidence="3 4" key="1">
    <citation type="journal article" date="2015" name="Genome Announc.">
        <title>Complete genome sequences for 35 biothreat assay-relevant bacillus species.</title>
        <authorList>
            <person name="Johnson S.L."/>
            <person name="Daligault H.E."/>
            <person name="Davenport K.W."/>
            <person name="Jaissle J."/>
            <person name="Frey K.G."/>
            <person name="Ladner J.T."/>
            <person name="Broomall S.M."/>
            <person name="Bishop-Lilly K.A."/>
            <person name="Bruce D.C."/>
            <person name="Gibbons H.S."/>
            <person name="Coyne S.R."/>
            <person name="Lo C.C."/>
            <person name="Meincke L."/>
            <person name="Munk A.C."/>
            <person name="Koroleva G.I."/>
            <person name="Rosenzweig C.N."/>
            <person name="Palacios G.F."/>
            <person name="Redden C.L."/>
            <person name="Minogue T.D."/>
            <person name="Chain P.S."/>
        </authorList>
    </citation>
    <scope>NUCLEOTIDE SEQUENCE [LARGE SCALE GENOMIC DNA]</scope>
    <source>
        <strain evidence="4">ATCC 14581 / DSM 32 / JCM 2506 / NBRC 15308 / NCIMB 9376 / NCTC 10342 / NRRL B-14308 / VKM B-512</strain>
        <plasmid evidence="3 4">pBMV_1</plasmid>
    </source>
</reference>
<dbReference type="CDD" id="cd03221">
    <property type="entry name" value="ABCF_EF-3"/>
    <property type="match status" value="2"/>
</dbReference>
<evidence type="ECO:0000259" key="2">
    <source>
        <dbReference type="PROSITE" id="PS50893"/>
    </source>
</evidence>
<feature type="domain" description="ABC transporter" evidence="2">
    <location>
        <begin position="297"/>
        <end position="487"/>
    </location>
</feature>
<dbReference type="NCBIfam" id="NF000355">
    <property type="entry name" value="ribo_prot_ABC_F"/>
    <property type="match status" value="1"/>
</dbReference>
<dbReference type="HOGENOM" id="CLU_000604_36_3_9"/>
<dbReference type="SMART" id="SM00382">
    <property type="entry name" value="AAA"/>
    <property type="match status" value="2"/>
</dbReference>
<dbReference type="GO" id="GO:0016887">
    <property type="term" value="F:ATP hydrolysis activity"/>
    <property type="evidence" value="ECO:0007669"/>
    <property type="project" value="InterPro"/>
</dbReference>
<dbReference type="InterPro" id="IPR051309">
    <property type="entry name" value="ABCF_ATPase"/>
</dbReference>
<dbReference type="PROSITE" id="PS00211">
    <property type="entry name" value="ABC_TRANSPORTER_1"/>
    <property type="match status" value="1"/>
</dbReference>